<name>A0A078J6M7_BRANA</name>
<proteinExistence type="predicted"/>
<evidence type="ECO:0000313" key="1">
    <source>
        <dbReference type="EMBL" id="CDY60174.1"/>
    </source>
</evidence>
<organism evidence="1 2">
    <name type="scientific">Brassica napus</name>
    <name type="common">Rape</name>
    <dbReference type="NCBI Taxonomy" id="3708"/>
    <lineage>
        <taxon>Eukaryota</taxon>
        <taxon>Viridiplantae</taxon>
        <taxon>Streptophyta</taxon>
        <taxon>Embryophyta</taxon>
        <taxon>Tracheophyta</taxon>
        <taxon>Spermatophyta</taxon>
        <taxon>Magnoliopsida</taxon>
        <taxon>eudicotyledons</taxon>
        <taxon>Gunneridae</taxon>
        <taxon>Pentapetalae</taxon>
        <taxon>rosids</taxon>
        <taxon>malvids</taxon>
        <taxon>Brassicales</taxon>
        <taxon>Brassicaceae</taxon>
        <taxon>Brassiceae</taxon>
        <taxon>Brassica</taxon>
    </lineage>
</organism>
<dbReference type="AlphaFoldDB" id="A0A078J6M7"/>
<gene>
    <name evidence="1" type="primary">BnaC02g48190D</name>
    <name evidence="1" type="ORF">GSBRNA2T00028263001</name>
</gene>
<dbReference type="Proteomes" id="UP000028999">
    <property type="component" value="Unassembled WGS sequence"/>
</dbReference>
<keyword evidence="2" id="KW-1185">Reference proteome</keyword>
<evidence type="ECO:0000313" key="2">
    <source>
        <dbReference type="Proteomes" id="UP000028999"/>
    </source>
</evidence>
<protein>
    <submittedName>
        <fullName evidence="1">BnaC02g48190D protein</fullName>
    </submittedName>
</protein>
<dbReference type="PaxDb" id="3708-A0A078J6M7"/>
<dbReference type="Gramene" id="CDY60174">
    <property type="protein sequence ID" value="CDY60174"/>
    <property type="gene ID" value="GSBRNA2T00028263001"/>
</dbReference>
<reference evidence="1 2" key="1">
    <citation type="journal article" date="2014" name="Science">
        <title>Plant genetics. Early allopolyploid evolution in the post-Neolithic Brassica napus oilseed genome.</title>
        <authorList>
            <person name="Chalhoub B."/>
            <person name="Denoeud F."/>
            <person name="Liu S."/>
            <person name="Parkin I.A."/>
            <person name="Tang H."/>
            <person name="Wang X."/>
            <person name="Chiquet J."/>
            <person name="Belcram H."/>
            <person name="Tong C."/>
            <person name="Samans B."/>
            <person name="Correa M."/>
            <person name="Da Silva C."/>
            <person name="Just J."/>
            <person name="Falentin C."/>
            <person name="Koh C.S."/>
            <person name="Le Clainche I."/>
            <person name="Bernard M."/>
            <person name="Bento P."/>
            <person name="Noel B."/>
            <person name="Labadie K."/>
            <person name="Alberti A."/>
            <person name="Charles M."/>
            <person name="Arnaud D."/>
            <person name="Guo H."/>
            <person name="Daviaud C."/>
            <person name="Alamery S."/>
            <person name="Jabbari K."/>
            <person name="Zhao M."/>
            <person name="Edger P.P."/>
            <person name="Chelaifa H."/>
            <person name="Tack D."/>
            <person name="Lassalle G."/>
            <person name="Mestiri I."/>
            <person name="Schnel N."/>
            <person name="Le Paslier M.C."/>
            <person name="Fan G."/>
            <person name="Renault V."/>
            <person name="Bayer P.E."/>
            <person name="Golicz A.A."/>
            <person name="Manoli S."/>
            <person name="Lee T.H."/>
            <person name="Thi V.H."/>
            <person name="Chalabi S."/>
            <person name="Hu Q."/>
            <person name="Fan C."/>
            <person name="Tollenaere R."/>
            <person name="Lu Y."/>
            <person name="Battail C."/>
            <person name="Shen J."/>
            <person name="Sidebottom C.H."/>
            <person name="Wang X."/>
            <person name="Canaguier A."/>
            <person name="Chauveau A."/>
            <person name="Berard A."/>
            <person name="Deniot G."/>
            <person name="Guan M."/>
            <person name="Liu Z."/>
            <person name="Sun F."/>
            <person name="Lim Y.P."/>
            <person name="Lyons E."/>
            <person name="Town C.D."/>
            <person name="Bancroft I."/>
            <person name="Wang X."/>
            <person name="Meng J."/>
            <person name="Ma J."/>
            <person name="Pires J.C."/>
            <person name="King G.J."/>
            <person name="Brunel D."/>
            <person name="Delourme R."/>
            <person name="Renard M."/>
            <person name="Aury J.M."/>
            <person name="Adams K.L."/>
            <person name="Batley J."/>
            <person name="Snowdon R.J."/>
            <person name="Tost J."/>
            <person name="Edwards D."/>
            <person name="Zhou Y."/>
            <person name="Hua W."/>
            <person name="Sharpe A.G."/>
            <person name="Paterson A.H."/>
            <person name="Guan C."/>
            <person name="Wincker P."/>
        </authorList>
    </citation>
    <scope>NUCLEOTIDE SEQUENCE [LARGE SCALE GENOMIC DNA]</scope>
    <source>
        <strain evidence="2">cv. Darmor-bzh</strain>
    </source>
</reference>
<dbReference type="EMBL" id="LK033850">
    <property type="protein sequence ID" value="CDY60174.1"/>
    <property type="molecule type" value="Genomic_DNA"/>
</dbReference>
<accession>A0A078J6M7</accession>
<sequence>MFWNDHPSQNLVSYEMTLLSNMLCLLVKNRVLAQIYRRHTVTVKSNTSMTLVQSFFQSDLDGENFSELPKELKPPQNIL</sequence>